<gene>
    <name evidence="1" type="ORF">WJX72_012555</name>
</gene>
<dbReference type="EMBL" id="JALJOR010000014">
    <property type="protein sequence ID" value="KAK9806389.1"/>
    <property type="molecule type" value="Genomic_DNA"/>
</dbReference>
<dbReference type="Proteomes" id="UP001489004">
    <property type="component" value="Unassembled WGS sequence"/>
</dbReference>
<evidence type="ECO:0000313" key="1">
    <source>
        <dbReference type="EMBL" id="KAK9806389.1"/>
    </source>
</evidence>
<sequence>MGSTPSWHPAWMKPTSVDFQPETKIQALPANIRRTTRMKSIVHAAQILQEVDDTLEQLIAAGHLPAPLEACSAKQLGVPVTKNDPTPDYLVRVAEKYVHEIRSRPNLCATAMAQFQLTQEELLYFAMSHLTRYYRIKHISAPSVPDFNDPVAMRNHPLNKAFALNPELAAMRPLSPYPWFCWGFQAFERGDQPREALFLLMTALQLADKGDDEAVGAMAAFALARLFLVGGAGPTFKKVYVKTFLAYGESFEDTLDSYGMKDAVRWNHYSASSICDAFACVSEGIPEHGTCHAVPWADVLAADPMEGKHCANGCGTRALFMKICSKTHQCATFGVALR</sequence>
<name>A0AAW1PDN7_9CHLO</name>
<accession>A0AAW1PDN7</accession>
<dbReference type="AlphaFoldDB" id="A0AAW1PDN7"/>
<organism evidence="1 2">
    <name type="scientific">[Myrmecia] bisecta</name>
    <dbReference type="NCBI Taxonomy" id="41462"/>
    <lineage>
        <taxon>Eukaryota</taxon>
        <taxon>Viridiplantae</taxon>
        <taxon>Chlorophyta</taxon>
        <taxon>core chlorophytes</taxon>
        <taxon>Trebouxiophyceae</taxon>
        <taxon>Trebouxiales</taxon>
        <taxon>Trebouxiaceae</taxon>
        <taxon>Myrmecia</taxon>
    </lineage>
</organism>
<keyword evidence="2" id="KW-1185">Reference proteome</keyword>
<reference evidence="1 2" key="1">
    <citation type="journal article" date="2024" name="Nat. Commun.">
        <title>Phylogenomics reveals the evolutionary origins of lichenization in chlorophyte algae.</title>
        <authorList>
            <person name="Puginier C."/>
            <person name="Libourel C."/>
            <person name="Otte J."/>
            <person name="Skaloud P."/>
            <person name="Haon M."/>
            <person name="Grisel S."/>
            <person name="Petersen M."/>
            <person name="Berrin J.G."/>
            <person name="Delaux P.M."/>
            <person name="Dal Grande F."/>
            <person name="Keller J."/>
        </authorList>
    </citation>
    <scope>NUCLEOTIDE SEQUENCE [LARGE SCALE GENOMIC DNA]</scope>
    <source>
        <strain evidence="1 2">SAG 2043</strain>
    </source>
</reference>
<evidence type="ECO:0000313" key="2">
    <source>
        <dbReference type="Proteomes" id="UP001489004"/>
    </source>
</evidence>
<protein>
    <submittedName>
        <fullName evidence="1">Uncharacterized protein</fullName>
    </submittedName>
</protein>
<comment type="caution">
    <text evidence="1">The sequence shown here is derived from an EMBL/GenBank/DDBJ whole genome shotgun (WGS) entry which is preliminary data.</text>
</comment>
<proteinExistence type="predicted"/>